<gene>
    <name evidence="2" type="ORF">B0H17DRAFT_1100374</name>
</gene>
<protein>
    <submittedName>
        <fullName evidence="2">Uncharacterized protein</fullName>
    </submittedName>
</protein>
<reference evidence="2" key="1">
    <citation type="submission" date="2023-03" db="EMBL/GenBank/DDBJ databases">
        <title>Massive genome expansion in bonnet fungi (Mycena s.s.) driven by repeated elements and novel gene families across ecological guilds.</title>
        <authorList>
            <consortium name="Lawrence Berkeley National Laboratory"/>
            <person name="Harder C.B."/>
            <person name="Miyauchi S."/>
            <person name="Viragh M."/>
            <person name="Kuo A."/>
            <person name="Thoen E."/>
            <person name="Andreopoulos B."/>
            <person name="Lu D."/>
            <person name="Skrede I."/>
            <person name="Drula E."/>
            <person name="Henrissat B."/>
            <person name="Morin E."/>
            <person name="Kohler A."/>
            <person name="Barry K."/>
            <person name="LaButti K."/>
            <person name="Morin E."/>
            <person name="Salamov A."/>
            <person name="Lipzen A."/>
            <person name="Mereny Z."/>
            <person name="Hegedus B."/>
            <person name="Baldrian P."/>
            <person name="Stursova M."/>
            <person name="Weitz H."/>
            <person name="Taylor A."/>
            <person name="Grigoriev I.V."/>
            <person name="Nagy L.G."/>
            <person name="Martin F."/>
            <person name="Kauserud H."/>
        </authorList>
    </citation>
    <scope>NUCLEOTIDE SEQUENCE</scope>
    <source>
        <strain evidence="2">CBHHK067</strain>
    </source>
</reference>
<evidence type="ECO:0000256" key="1">
    <source>
        <dbReference type="SAM" id="MobiDB-lite"/>
    </source>
</evidence>
<proteinExistence type="predicted"/>
<evidence type="ECO:0000313" key="3">
    <source>
        <dbReference type="Proteomes" id="UP001221757"/>
    </source>
</evidence>
<dbReference type="AlphaFoldDB" id="A0AAD7CMP6"/>
<name>A0AAD7CMP6_MYCRO</name>
<feature type="region of interest" description="Disordered" evidence="1">
    <location>
        <begin position="1"/>
        <end position="60"/>
    </location>
</feature>
<dbReference type="EMBL" id="JARKIE010000329">
    <property type="protein sequence ID" value="KAJ7653820.1"/>
    <property type="molecule type" value="Genomic_DNA"/>
</dbReference>
<feature type="compositionally biased region" description="Polar residues" evidence="1">
    <location>
        <begin position="1"/>
        <end position="10"/>
    </location>
</feature>
<evidence type="ECO:0000313" key="2">
    <source>
        <dbReference type="EMBL" id="KAJ7653820.1"/>
    </source>
</evidence>
<comment type="caution">
    <text evidence="2">The sequence shown here is derived from an EMBL/GenBank/DDBJ whole genome shotgun (WGS) entry which is preliminary data.</text>
</comment>
<keyword evidence="3" id="KW-1185">Reference proteome</keyword>
<dbReference type="Proteomes" id="UP001221757">
    <property type="component" value="Unassembled WGS sequence"/>
</dbReference>
<feature type="compositionally biased region" description="Basic and acidic residues" evidence="1">
    <location>
        <begin position="11"/>
        <end position="24"/>
    </location>
</feature>
<organism evidence="2 3">
    <name type="scientific">Mycena rosella</name>
    <name type="common">Pink bonnet</name>
    <name type="synonym">Agaricus rosellus</name>
    <dbReference type="NCBI Taxonomy" id="1033263"/>
    <lineage>
        <taxon>Eukaryota</taxon>
        <taxon>Fungi</taxon>
        <taxon>Dikarya</taxon>
        <taxon>Basidiomycota</taxon>
        <taxon>Agaricomycotina</taxon>
        <taxon>Agaricomycetes</taxon>
        <taxon>Agaricomycetidae</taxon>
        <taxon>Agaricales</taxon>
        <taxon>Marasmiineae</taxon>
        <taxon>Mycenaceae</taxon>
        <taxon>Mycena</taxon>
    </lineage>
</organism>
<accession>A0AAD7CMP6</accession>
<sequence>MGPPTTATNRNSEHRTWGGKRAELTESPTARASSGPCLDDLSQAPPAVLSGGSPPRSCVA</sequence>